<dbReference type="NCBIfam" id="NF005801">
    <property type="entry name" value="PRK07656.1"/>
    <property type="match status" value="1"/>
</dbReference>
<dbReference type="PANTHER" id="PTHR43201:SF5">
    <property type="entry name" value="MEDIUM-CHAIN ACYL-COA LIGASE ACSF2, MITOCHONDRIAL"/>
    <property type="match status" value="1"/>
</dbReference>
<dbReference type="Gene3D" id="3.30.300.30">
    <property type="match status" value="1"/>
</dbReference>
<proteinExistence type="inferred from homology"/>
<name>A0ABW1IBE2_9PSEU</name>
<dbReference type="RefSeq" id="WP_379567534.1">
    <property type="nucleotide sequence ID" value="NZ_JBHSQK010000047.1"/>
</dbReference>
<evidence type="ECO:0000313" key="6">
    <source>
        <dbReference type="Proteomes" id="UP001596119"/>
    </source>
</evidence>
<accession>A0ABW1IBE2</accession>
<feature type="domain" description="AMP-binding enzyme C-terminal" evidence="4">
    <location>
        <begin position="432"/>
        <end position="507"/>
    </location>
</feature>
<dbReference type="Pfam" id="PF00501">
    <property type="entry name" value="AMP-binding"/>
    <property type="match status" value="1"/>
</dbReference>
<sequence>MTMTHPQTVPALVDRAAALFGPREAVADGETRQTWSQLRAAVRAWAGSLLAGGLGRGERVAVWAPNTHDWIAAALGVLYTGGVVVPVNTRFTAAEAADVVRRSRSVAVVVVGEFLGTDRGAELRALPGEGVGPVPAAPAVRSVYRIGDGPGERRAPAETVDARAAAVTPDDLCDVLFTSGTTGVSKGAMSAHRQTVGAAAAWAGCFAIAPEDRYLAVNPFFHSFGYKAGILVCLLTGATIVPQAVFDVDELVRMVERERITVLPGPPAIYQSMLDHPAVAAADLGGLRLAVTGADVVSETLVERMRAELGFDEVLTAYGMTEAVVATLCRPGDPADVVTRTSGRAAPGMEVRVTDAAGTPLPPGTAGEVRLRGPNVMLGYLDDPAATAEAVDAEGWLHTGDVGVLDAAGNLRITDRLKDMYISGGFNVYPAEVERALARIDGVAEVAVVGVPDDRMGRVGKAFVVPRPGAALDADAVAAFCRAELANYKRPRVIEFREALPRNASGKVLKRQLAD</sequence>
<dbReference type="InterPro" id="IPR000873">
    <property type="entry name" value="AMP-dep_synth/lig_dom"/>
</dbReference>
<dbReference type="InterPro" id="IPR025110">
    <property type="entry name" value="AMP-bd_C"/>
</dbReference>
<dbReference type="PANTHER" id="PTHR43201">
    <property type="entry name" value="ACYL-COA SYNTHETASE"/>
    <property type="match status" value="1"/>
</dbReference>
<dbReference type="Pfam" id="PF13193">
    <property type="entry name" value="AMP-binding_C"/>
    <property type="match status" value="1"/>
</dbReference>
<evidence type="ECO:0000259" key="4">
    <source>
        <dbReference type="Pfam" id="PF13193"/>
    </source>
</evidence>
<evidence type="ECO:0000259" key="3">
    <source>
        <dbReference type="Pfam" id="PF00501"/>
    </source>
</evidence>
<dbReference type="Proteomes" id="UP001596119">
    <property type="component" value="Unassembled WGS sequence"/>
</dbReference>
<dbReference type="GO" id="GO:0016874">
    <property type="term" value="F:ligase activity"/>
    <property type="evidence" value="ECO:0007669"/>
    <property type="project" value="UniProtKB-KW"/>
</dbReference>
<comment type="similarity">
    <text evidence="1">Belongs to the ATP-dependent AMP-binding enzyme family.</text>
</comment>
<reference evidence="6" key="1">
    <citation type="journal article" date="2019" name="Int. J. Syst. Evol. Microbiol.">
        <title>The Global Catalogue of Microorganisms (GCM) 10K type strain sequencing project: providing services to taxonomists for standard genome sequencing and annotation.</title>
        <authorList>
            <consortium name="The Broad Institute Genomics Platform"/>
            <consortium name="The Broad Institute Genome Sequencing Center for Infectious Disease"/>
            <person name="Wu L."/>
            <person name="Ma J."/>
        </authorList>
    </citation>
    <scope>NUCLEOTIDE SEQUENCE [LARGE SCALE GENOMIC DNA]</scope>
    <source>
        <strain evidence="6">CGMCC 4.7397</strain>
    </source>
</reference>
<evidence type="ECO:0000256" key="1">
    <source>
        <dbReference type="ARBA" id="ARBA00006432"/>
    </source>
</evidence>
<protein>
    <submittedName>
        <fullName evidence="5">FadD3 family acyl-CoA ligase</fullName>
    </submittedName>
</protein>
<dbReference type="InterPro" id="IPR045851">
    <property type="entry name" value="AMP-bd_C_sf"/>
</dbReference>
<keyword evidence="6" id="KW-1185">Reference proteome</keyword>
<evidence type="ECO:0000256" key="2">
    <source>
        <dbReference type="ARBA" id="ARBA00022598"/>
    </source>
</evidence>
<dbReference type="EMBL" id="JBHSQK010000047">
    <property type="protein sequence ID" value="MFC5950400.1"/>
    <property type="molecule type" value="Genomic_DNA"/>
</dbReference>
<dbReference type="Gene3D" id="3.40.50.12780">
    <property type="entry name" value="N-terminal domain of ligase-like"/>
    <property type="match status" value="1"/>
</dbReference>
<evidence type="ECO:0000313" key="5">
    <source>
        <dbReference type="EMBL" id="MFC5950400.1"/>
    </source>
</evidence>
<keyword evidence="2 5" id="KW-0436">Ligase</keyword>
<feature type="domain" description="AMP-dependent synthetase/ligase" evidence="3">
    <location>
        <begin position="14"/>
        <end position="381"/>
    </location>
</feature>
<dbReference type="InterPro" id="IPR020845">
    <property type="entry name" value="AMP-binding_CS"/>
</dbReference>
<dbReference type="SUPFAM" id="SSF56801">
    <property type="entry name" value="Acetyl-CoA synthetase-like"/>
    <property type="match status" value="1"/>
</dbReference>
<organism evidence="5 6">
    <name type="scientific">Pseudonocardia lutea</name>
    <dbReference type="NCBI Taxonomy" id="2172015"/>
    <lineage>
        <taxon>Bacteria</taxon>
        <taxon>Bacillati</taxon>
        <taxon>Actinomycetota</taxon>
        <taxon>Actinomycetes</taxon>
        <taxon>Pseudonocardiales</taxon>
        <taxon>Pseudonocardiaceae</taxon>
        <taxon>Pseudonocardia</taxon>
    </lineage>
</organism>
<dbReference type="InterPro" id="IPR042099">
    <property type="entry name" value="ANL_N_sf"/>
</dbReference>
<gene>
    <name evidence="5" type="ORF">ACFQH9_19205</name>
</gene>
<comment type="caution">
    <text evidence="5">The sequence shown here is derived from an EMBL/GenBank/DDBJ whole genome shotgun (WGS) entry which is preliminary data.</text>
</comment>
<dbReference type="PROSITE" id="PS00455">
    <property type="entry name" value="AMP_BINDING"/>
    <property type="match status" value="1"/>
</dbReference>